<dbReference type="InterPro" id="IPR013656">
    <property type="entry name" value="PAS_4"/>
</dbReference>
<dbReference type="SUPFAM" id="SSF55073">
    <property type="entry name" value="Nucleotide cyclase"/>
    <property type="match status" value="1"/>
</dbReference>
<dbReference type="Proteomes" id="UP000315364">
    <property type="component" value="Chromosome"/>
</dbReference>
<reference evidence="6 7" key="1">
    <citation type="submission" date="2019-07" db="EMBL/GenBank/DDBJ databases">
        <title>Full genome sequence of Devosia sp. Gsoil 520.</title>
        <authorList>
            <person name="Im W.-T."/>
        </authorList>
    </citation>
    <scope>NUCLEOTIDE SEQUENCE [LARGE SCALE GENOMIC DNA]</scope>
    <source>
        <strain evidence="6 7">Gsoil 520</strain>
    </source>
</reference>
<dbReference type="AlphaFoldDB" id="A0A5B8LTS7"/>
<protein>
    <submittedName>
        <fullName evidence="6">EAL domain-containing protein</fullName>
    </submittedName>
</protein>
<sequence length="799" mass="87627">MSVIPVWGLISRINGFVDRAIGADDLSPHVRDKLLRQQLGSVTQMAPAVLAASLAVSAVFLALTWQTAQFWSILAATSIIIAIGLHGSYLAFVHPRKQAEGPPRNAVIRTIIYAMALGALWGFILNVLPLGQDPAIRSAATVGTGGLLCISMMALMVYPQALAAFSVPLIVGALSMVPGLDSTREIWMYGTLLTVFTFVMVVISLNHAAGFVAHRASETQLKERGEIIGLLLREFEQSKSDWIWGFDADGAINRMSAGFTTATGVAEEALVGADFVHFLRCITPPNDPLMAHLEQDVLEQQTFQDIELQVTADGRECWWSLTGKPAFDEGGNYLGYIGTGSDVTERKLAERRITMLAHHDPMTGLLNRTKFTEQLNSCVARLERYGTPFSVMFLDLDQFKSVNDSRGHMAGDRLLTQVARRIQGLVRENDLVARLGGDEFAVILPNDCNVDSVGPLAARMIEEIKQVYVIDDEQINIGVSIGIAMAPMNGTRPDQILRNADLALYRAKADGRSVYRFFESQMDSEARERRLLEVELRDAIKNNELVLYYQPLVSAEDARPTGFEALVRWNHPIRGLVAPAEFIPIAEQSNLIVDIGDWTIEQACLAAVNWPEHLTVAVNLSAKHFRRSDISVVVKRALAMSGLAAPRLEIEITEGLLMENPEAVVEKLGEIRALGVTIAMDDFGTGYSSLSYLLKFPFDKIKIDRSFVDASSDDEVARDILKAIASLGKTLKLKITAEGVETQAQAEFLSGIACHQLQGFYFARPLDHIDLPHYLLTHVLPQAPALKAEAEAKLAALAG</sequence>
<dbReference type="InterPro" id="IPR000014">
    <property type="entry name" value="PAS"/>
</dbReference>
<dbReference type="GO" id="GO:0003824">
    <property type="term" value="F:catalytic activity"/>
    <property type="evidence" value="ECO:0007669"/>
    <property type="project" value="UniProtKB-ARBA"/>
</dbReference>
<feature type="transmembrane region" description="Helical" evidence="1">
    <location>
        <begin position="186"/>
        <end position="205"/>
    </location>
</feature>
<dbReference type="SUPFAM" id="SSF141868">
    <property type="entry name" value="EAL domain-like"/>
    <property type="match status" value="1"/>
</dbReference>
<dbReference type="KEGG" id="dea:FPZ08_10855"/>
<dbReference type="OrthoDB" id="9814202at2"/>
<dbReference type="PANTHER" id="PTHR44757">
    <property type="entry name" value="DIGUANYLATE CYCLASE DGCP"/>
    <property type="match status" value="1"/>
</dbReference>
<dbReference type="NCBIfam" id="TIGR00229">
    <property type="entry name" value="sensory_box"/>
    <property type="match status" value="1"/>
</dbReference>
<dbReference type="PROSITE" id="PS50883">
    <property type="entry name" value="EAL"/>
    <property type="match status" value="1"/>
</dbReference>
<keyword evidence="1" id="KW-0472">Membrane</keyword>
<dbReference type="InterPro" id="IPR035965">
    <property type="entry name" value="PAS-like_dom_sf"/>
</dbReference>
<name>A0A5B8LTS7_9HYPH</name>
<feature type="domain" description="PAS" evidence="2">
    <location>
        <begin position="232"/>
        <end position="301"/>
    </location>
</feature>
<dbReference type="SMART" id="SM00052">
    <property type="entry name" value="EAL"/>
    <property type="match status" value="1"/>
</dbReference>
<dbReference type="InterPro" id="IPR052155">
    <property type="entry name" value="Biofilm_reg_signaling"/>
</dbReference>
<dbReference type="PROSITE" id="PS50887">
    <property type="entry name" value="GGDEF"/>
    <property type="match status" value="1"/>
</dbReference>
<feature type="transmembrane region" description="Helical" evidence="1">
    <location>
        <begin position="136"/>
        <end position="155"/>
    </location>
</feature>
<dbReference type="Gene3D" id="3.30.450.20">
    <property type="entry name" value="PAS domain"/>
    <property type="match status" value="1"/>
</dbReference>
<gene>
    <name evidence="6" type="ORF">FPZ08_10855</name>
</gene>
<dbReference type="CDD" id="cd01949">
    <property type="entry name" value="GGDEF"/>
    <property type="match status" value="1"/>
</dbReference>
<dbReference type="InterPro" id="IPR000160">
    <property type="entry name" value="GGDEF_dom"/>
</dbReference>
<dbReference type="SMART" id="SM00267">
    <property type="entry name" value="GGDEF"/>
    <property type="match status" value="1"/>
</dbReference>
<feature type="transmembrane region" description="Helical" evidence="1">
    <location>
        <begin position="45"/>
        <end position="65"/>
    </location>
</feature>
<feature type="domain" description="PAC" evidence="3">
    <location>
        <begin position="302"/>
        <end position="355"/>
    </location>
</feature>
<dbReference type="InterPro" id="IPR029787">
    <property type="entry name" value="Nucleotide_cyclase"/>
</dbReference>
<evidence type="ECO:0000313" key="6">
    <source>
        <dbReference type="EMBL" id="QDZ11215.1"/>
    </source>
</evidence>
<evidence type="ECO:0000313" key="7">
    <source>
        <dbReference type="Proteomes" id="UP000315364"/>
    </source>
</evidence>
<dbReference type="SUPFAM" id="SSF55785">
    <property type="entry name" value="PYP-like sensor domain (PAS domain)"/>
    <property type="match status" value="1"/>
</dbReference>
<evidence type="ECO:0000259" key="4">
    <source>
        <dbReference type="PROSITE" id="PS50883"/>
    </source>
</evidence>
<dbReference type="InterPro" id="IPR001633">
    <property type="entry name" value="EAL_dom"/>
</dbReference>
<proteinExistence type="predicted"/>
<dbReference type="PROSITE" id="PS50112">
    <property type="entry name" value="PAS"/>
    <property type="match status" value="1"/>
</dbReference>
<dbReference type="Gene3D" id="3.30.70.270">
    <property type="match status" value="1"/>
</dbReference>
<dbReference type="CDD" id="cd01948">
    <property type="entry name" value="EAL"/>
    <property type="match status" value="1"/>
</dbReference>
<feature type="domain" description="EAL" evidence="4">
    <location>
        <begin position="529"/>
        <end position="779"/>
    </location>
</feature>
<dbReference type="InterPro" id="IPR000700">
    <property type="entry name" value="PAS-assoc_C"/>
</dbReference>
<evidence type="ECO:0000256" key="1">
    <source>
        <dbReference type="SAM" id="Phobius"/>
    </source>
</evidence>
<dbReference type="RefSeq" id="WP_146290038.1">
    <property type="nucleotide sequence ID" value="NZ_CP042304.1"/>
</dbReference>
<dbReference type="Pfam" id="PF08448">
    <property type="entry name" value="PAS_4"/>
    <property type="match status" value="1"/>
</dbReference>
<accession>A0A5B8LTS7</accession>
<evidence type="ECO:0000259" key="3">
    <source>
        <dbReference type="PROSITE" id="PS50113"/>
    </source>
</evidence>
<evidence type="ECO:0000259" key="2">
    <source>
        <dbReference type="PROSITE" id="PS50112"/>
    </source>
</evidence>
<dbReference type="CDD" id="cd00130">
    <property type="entry name" value="PAS"/>
    <property type="match status" value="1"/>
</dbReference>
<dbReference type="InterPro" id="IPR035919">
    <property type="entry name" value="EAL_sf"/>
</dbReference>
<dbReference type="Pfam" id="PF00990">
    <property type="entry name" value="GGDEF"/>
    <property type="match status" value="1"/>
</dbReference>
<dbReference type="PANTHER" id="PTHR44757:SF10">
    <property type="entry name" value="MEMBRANE PROTEIN"/>
    <property type="match status" value="1"/>
</dbReference>
<keyword evidence="1" id="KW-1133">Transmembrane helix</keyword>
<dbReference type="Pfam" id="PF00563">
    <property type="entry name" value="EAL"/>
    <property type="match status" value="1"/>
</dbReference>
<keyword evidence="7" id="KW-1185">Reference proteome</keyword>
<organism evidence="6 7">
    <name type="scientific">Devosia ginsengisoli</name>
    <dbReference type="NCBI Taxonomy" id="400770"/>
    <lineage>
        <taxon>Bacteria</taxon>
        <taxon>Pseudomonadati</taxon>
        <taxon>Pseudomonadota</taxon>
        <taxon>Alphaproteobacteria</taxon>
        <taxon>Hyphomicrobiales</taxon>
        <taxon>Devosiaceae</taxon>
        <taxon>Devosia</taxon>
    </lineage>
</organism>
<evidence type="ECO:0000259" key="5">
    <source>
        <dbReference type="PROSITE" id="PS50887"/>
    </source>
</evidence>
<dbReference type="EMBL" id="CP042304">
    <property type="protein sequence ID" value="QDZ11215.1"/>
    <property type="molecule type" value="Genomic_DNA"/>
</dbReference>
<dbReference type="PROSITE" id="PS50113">
    <property type="entry name" value="PAC"/>
    <property type="match status" value="1"/>
</dbReference>
<dbReference type="FunFam" id="3.30.70.270:FF:000001">
    <property type="entry name" value="Diguanylate cyclase domain protein"/>
    <property type="match status" value="1"/>
</dbReference>
<feature type="transmembrane region" description="Helical" evidence="1">
    <location>
        <begin position="71"/>
        <end position="94"/>
    </location>
</feature>
<feature type="domain" description="GGDEF" evidence="5">
    <location>
        <begin position="387"/>
        <end position="520"/>
    </location>
</feature>
<dbReference type="NCBIfam" id="TIGR00254">
    <property type="entry name" value="GGDEF"/>
    <property type="match status" value="1"/>
</dbReference>
<dbReference type="Gene3D" id="3.20.20.450">
    <property type="entry name" value="EAL domain"/>
    <property type="match status" value="1"/>
</dbReference>
<feature type="transmembrane region" description="Helical" evidence="1">
    <location>
        <begin position="162"/>
        <end position="180"/>
    </location>
</feature>
<dbReference type="InterPro" id="IPR043128">
    <property type="entry name" value="Rev_trsase/Diguanyl_cyclase"/>
</dbReference>
<keyword evidence="1" id="KW-0812">Transmembrane</keyword>
<feature type="transmembrane region" description="Helical" evidence="1">
    <location>
        <begin position="106"/>
        <end position="124"/>
    </location>
</feature>